<dbReference type="PROSITE" id="PS50097">
    <property type="entry name" value="BTB"/>
    <property type="match status" value="1"/>
</dbReference>
<protein>
    <submittedName>
        <fullName evidence="3">BTB domain containing protein</fullName>
    </submittedName>
</protein>
<dbReference type="CDD" id="cd18186">
    <property type="entry name" value="BTB_POZ_ZBTB_KLHL-like"/>
    <property type="match status" value="1"/>
</dbReference>
<dbReference type="EMBL" id="KC977570">
    <property type="protein sequence ID" value="AGO83093.1"/>
    <property type="molecule type" value="Genomic_DNA"/>
</dbReference>
<reference evidence="3 4" key="1">
    <citation type="journal article" date="2013" name="Science">
        <title>Pandoraviruses: amoeba viruses with genomes up to 2.5 Mb reaching that of parasitic eukaryotes.</title>
        <authorList>
            <person name="Philippe N."/>
            <person name="Legendre M."/>
            <person name="Doutre G."/>
            <person name="Coute Y."/>
            <person name="Poirot O."/>
            <person name="Lescot M."/>
            <person name="Arslan D."/>
            <person name="Seltzer V."/>
            <person name="Bertaux L."/>
            <person name="Bruley C."/>
            <person name="Garin J."/>
            <person name="Claverie J.M."/>
            <person name="Abergel C."/>
        </authorList>
    </citation>
    <scope>NUCLEOTIDE SEQUENCE [LARGE SCALE GENOMIC DNA]</scope>
    <source>
        <strain evidence="3">Melbourne</strain>
    </source>
</reference>
<dbReference type="GeneID" id="16513177"/>
<dbReference type="InterPro" id="IPR000210">
    <property type="entry name" value="BTB/POZ_dom"/>
</dbReference>
<evidence type="ECO:0000259" key="2">
    <source>
        <dbReference type="PROSITE" id="PS50097"/>
    </source>
</evidence>
<dbReference type="Gene3D" id="3.30.710.10">
    <property type="entry name" value="Potassium Channel Kv1.1, Chain A"/>
    <property type="match status" value="1"/>
</dbReference>
<accession>S4VRT8</accession>
<feature type="region of interest" description="Disordered" evidence="1">
    <location>
        <begin position="1"/>
        <end position="29"/>
    </location>
</feature>
<sequence>MQTMRKQTTRKRPTRTGAGEARQQIGASVQGAWSTWATAEATAWTRQMRHLWCDCVVRLQGHTDDHGNDSDDDDPSRTITAHRVILARWPYFARLFALTDPDRSQDREDDSGHLHHRHVYQVSVPFEASSVHALVDMLYDPRRLSSAIYDGDCDVADLVGCALFLGAERDLLVHIIESALDILLPAEIDAEAATAPNKAVGAFLLRALDGGLDDAIKCGLVARLAYLLSDEDRNTLAGTFGHYYDPAQCLLLGPVAPGAVRLCCGLRDPRRTMPFAKPEWGEVTAAVKRAPTLNDPVAVQVTVEIASGVTQWTIVSREFGLFGGAVIANPTTPLIVGDLQLARGSLRALSPLTLWQIDLLPAATQGAISVTADT</sequence>
<proteinExistence type="predicted"/>
<dbReference type="InterPro" id="IPR011333">
    <property type="entry name" value="SKP1/BTB/POZ_sf"/>
</dbReference>
<name>S4VRT8_9VIRU</name>
<dbReference type="RefSeq" id="YP_008319762.1">
    <property type="nucleotide sequence ID" value="NC_021858.1"/>
</dbReference>
<feature type="domain" description="BTB" evidence="2">
    <location>
        <begin position="53"/>
        <end position="140"/>
    </location>
</feature>
<dbReference type="SMART" id="SM00225">
    <property type="entry name" value="BTB"/>
    <property type="match status" value="1"/>
</dbReference>
<evidence type="ECO:0000313" key="3">
    <source>
        <dbReference type="EMBL" id="AGO83093.1"/>
    </source>
</evidence>
<dbReference type="KEGG" id="vg:16513177"/>
<evidence type="ECO:0000256" key="1">
    <source>
        <dbReference type="SAM" id="MobiDB-lite"/>
    </source>
</evidence>
<organism evidence="3 4">
    <name type="scientific">Pandoravirus dulcis</name>
    <dbReference type="NCBI Taxonomy" id="1349409"/>
    <lineage>
        <taxon>Viruses</taxon>
        <taxon>Pandoravirus</taxon>
    </lineage>
</organism>
<gene>
    <name evidence="3" type="ORF">pdul_cds_870</name>
</gene>
<evidence type="ECO:0000313" key="4">
    <source>
        <dbReference type="Proteomes" id="UP000201566"/>
    </source>
</evidence>
<dbReference type="Proteomes" id="UP000201566">
    <property type="component" value="Segment"/>
</dbReference>